<dbReference type="GO" id="GO:0008270">
    <property type="term" value="F:zinc ion binding"/>
    <property type="evidence" value="ECO:0007669"/>
    <property type="project" value="UniProtKB-KW"/>
</dbReference>
<dbReference type="PROSITE" id="PS50330">
    <property type="entry name" value="UIM"/>
    <property type="match status" value="1"/>
</dbReference>
<dbReference type="AlphaFoldDB" id="A0A5M9MP60"/>
<protein>
    <recommendedName>
        <fullName evidence="5">Zinc finger PHD-type domain-containing protein</fullName>
    </recommendedName>
</protein>
<evidence type="ECO:0000313" key="7">
    <source>
        <dbReference type="Proteomes" id="UP000324241"/>
    </source>
</evidence>
<feature type="compositionally biased region" description="Polar residues" evidence="4">
    <location>
        <begin position="483"/>
        <end position="492"/>
    </location>
</feature>
<dbReference type="InterPro" id="IPR019787">
    <property type="entry name" value="Znf_PHD-finger"/>
</dbReference>
<feature type="compositionally biased region" description="Basic and acidic residues" evidence="4">
    <location>
        <begin position="314"/>
        <end position="330"/>
    </location>
</feature>
<evidence type="ECO:0000256" key="2">
    <source>
        <dbReference type="ARBA" id="ARBA00022771"/>
    </source>
</evidence>
<dbReference type="SUPFAM" id="SSF57903">
    <property type="entry name" value="FYVE/PHD zinc finger"/>
    <property type="match status" value="1"/>
</dbReference>
<keyword evidence="3" id="KW-0862">Zinc</keyword>
<dbReference type="InterPro" id="IPR053051">
    <property type="entry name" value="HDAC_complex_subunit"/>
</dbReference>
<reference evidence="6 7" key="1">
    <citation type="submission" date="2019-08" db="EMBL/GenBank/DDBJ databases">
        <title>The genome sequence of a newly discovered highly antifungal drug resistant Aspergillus species, Aspergillus tanneri NIH 1004.</title>
        <authorList>
            <person name="Mounaud S."/>
            <person name="Singh I."/>
            <person name="Joardar V."/>
            <person name="Pakala S."/>
            <person name="Pakala S."/>
            <person name="Venepally P."/>
            <person name="Chung J.K."/>
            <person name="Losada L."/>
            <person name="Nierman W.C."/>
        </authorList>
    </citation>
    <scope>NUCLEOTIDE SEQUENCE [LARGE SCALE GENOMIC DNA]</scope>
    <source>
        <strain evidence="6 7">NIH1004</strain>
    </source>
</reference>
<dbReference type="OrthoDB" id="418595at2759"/>
<evidence type="ECO:0000313" key="6">
    <source>
        <dbReference type="EMBL" id="KAA8647110.1"/>
    </source>
</evidence>
<dbReference type="InterPro" id="IPR013083">
    <property type="entry name" value="Znf_RING/FYVE/PHD"/>
</dbReference>
<dbReference type="Pfam" id="PF00628">
    <property type="entry name" value="PHD"/>
    <property type="match status" value="1"/>
</dbReference>
<feature type="region of interest" description="Disordered" evidence="4">
    <location>
        <begin position="656"/>
        <end position="678"/>
    </location>
</feature>
<dbReference type="InterPro" id="IPR011011">
    <property type="entry name" value="Znf_FYVE_PHD"/>
</dbReference>
<evidence type="ECO:0000256" key="4">
    <source>
        <dbReference type="SAM" id="MobiDB-lite"/>
    </source>
</evidence>
<dbReference type="VEuPathDB" id="FungiDB:EYZ11_012188"/>
<dbReference type="EMBL" id="QUQM01000004">
    <property type="protein sequence ID" value="KAA8647110.1"/>
    <property type="molecule type" value="Genomic_DNA"/>
</dbReference>
<feature type="compositionally biased region" description="Polar residues" evidence="4">
    <location>
        <begin position="545"/>
        <end position="557"/>
    </location>
</feature>
<feature type="compositionally biased region" description="Polar residues" evidence="4">
    <location>
        <begin position="398"/>
        <end position="413"/>
    </location>
</feature>
<feature type="compositionally biased region" description="Basic residues" evidence="4">
    <location>
        <begin position="516"/>
        <end position="530"/>
    </location>
</feature>
<dbReference type="SMART" id="SM00249">
    <property type="entry name" value="PHD"/>
    <property type="match status" value="1"/>
</dbReference>
<dbReference type="PANTHER" id="PTHR47793">
    <property type="entry name" value="HISTONE DEACETYLASE COMPLEX SUBUNIT CTI6"/>
    <property type="match status" value="1"/>
</dbReference>
<feature type="compositionally biased region" description="Basic and acidic residues" evidence="4">
    <location>
        <begin position="355"/>
        <end position="367"/>
    </location>
</feature>
<dbReference type="GeneID" id="54328495"/>
<evidence type="ECO:0000256" key="1">
    <source>
        <dbReference type="ARBA" id="ARBA00022723"/>
    </source>
</evidence>
<dbReference type="GO" id="GO:0033698">
    <property type="term" value="C:Rpd3L complex"/>
    <property type="evidence" value="ECO:0007669"/>
    <property type="project" value="TreeGrafter"/>
</dbReference>
<dbReference type="Gene3D" id="3.30.40.10">
    <property type="entry name" value="Zinc/RING finger domain, C3HC4 (zinc finger)"/>
    <property type="match status" value="1"/>
</dbReference>
<dbReference type="Proteomes" id="UP000324241">
    <property type="component" value="Unassembled WGS sequence"/>
</dbReference>
<evidence type="ECO:0000256" key="3">
    <source>
        <dbReference type="ARBA" id="ARBA00022833"/>
    </source>
</evidence>
<dbReference type="RefSeq" id="XP_033426471.1">
    <property type="nucleotide sequence ID" value="XM_033570439.1"/>
</dbReference>
<accession>A0A5M9MP60</accession>
<dbReference type="GO" id="GO:0061186">
    <property type="term" value="P:negative regulation of silent mating-type cassette heterochromatin formation"/>
    <property type="evidence" value="ECO:0007669"/>
    <property type="project" value="TreeGrafter"/>
</dbReference>
<dbReference type="VEuPathDB" id="FungiDB:EYZ11_009375"/>
<keyword evidence="2" id="KW-0863">Zinc-finger</keyword>
<feature type="domain" description="Zinc finger PHD-type" evidence="5">
    <location>
        <begin position="197"/>
        <end position="282"/>
    </location>
</feature>
<feature type="compositionally biased region" description="Acidic residues" evidence="4">
    <location>
        <begin position="181"/>
        <end position="194"/>
    </location>
</feature>
<evidence type="ECO:0000259" key="5">
    <source>
        <dbReference type="SMART" id="SM00249"/>
    </source>
</evidence>
<feature type="region of interest" description="Disordered" evidence="4">
    <location>
        <begin position="292"/>
        <end position="594"/>
    </location>
</feature>
<sequence length="710" mass="78262">MPDSELLLHRDRNSIRFDLRSAGDVVLYHLSSSDRELRPIIGPVSSPRAIGILRGILILDPSDLSEDLIGLISLIPEPARPVSEENFSPYHIDLLCSHHDASSLLSGSHFATCSYPSTTYKLFQFFRLIDPRKKYQIKPKKISSPHQSQSGEDADDASKNDFLQTRQRQRPRGDEDNILNGEDEDGEDEDEEEEITRCLCGQQEYPGLPPSRREIFGRGGVHGRIKDESALNFSADSSDLMSDDIGSMFIQCDSCKVWQHGGCVGIMDEAMSPDEYFCEECRKDLHRIKNESNGQHSSQYLPVAPPSTAVTSRESSRDNSKRVKDPKSRANDSGANPKRRSTMNSRDAAYDEEEQLRRAIEESKEDTSPAAEDTAARRGKRGRSDSEVHKQVTKRQRTSSPSPGAASKQSNAGSAPASEDESKAKAATNGVRRQWAASRSQRDKETNDAEEPEVENPETAPRRKGKADKRKSDGTDSDRDTGSQTKPVTNANEPEPSQPTPDPPALAQDPASSRLSTRKSGRPPARRTRVGRNQYTRDRDAHTNGGDSSTMTNSPRRGQSHDTGGDSPKVGGSTNGMHMNGGDTAKPSRPRYVNQRTTLNEMKRRVAAILEFISRMQVEMAVAGESITPPGNGDRPNGIIMKTVGEQLDNVLLSTTSEGESGPGTVDGGAEVEPSSVEKDFKDLSSVEMMDVLTRHLLKWQQEYGKFGER</sequence>
<gene>
    <name evidence="6" type="ORF">ATNIH1004_005793</name>
</gene>
<comment type="caution">
    <text evidence="6">The sequence shown here is derived from an EMBL/GenBank/DDBJ whole genome shotgun (WGS) entry which is preliminary data.</text>
</comment>
<proteinExistence type="predicted"/>
<feature type="region of interest" description="Disordered" evidence="4">
    <location>
        <begin position="137"/>
        <end position="194"/>
    </location>
</feature>
<keyword evidence="1" id="KW-0479">Metal-binding</keyword>
<dbReference type="GO" id="GO:0061188">
    <property type="term" value="P:negative regulation of rDNA heterochromatin formation"/>
    <property type="evidence" value="ECO:0007669"/>
    <property type="project" value="TreeGrafter"/>
</dbReference>
<dbReference type="InterPro" id="IPR003903">
    <property type="entry name" value="UIM_dom"/>
</dbReference>
<dbReference type="GO" id="GO:0070210">
    <property type="term" value="C:Rpd3L-Expanded complex"/>
    <property type="evidence" value="ECO:0007669"/>
    <property type="project" value="TreeGrafter"/>
</dbReference>
<name>A0A5M9MP60_9EURO</name>
<dbReference type="InterPro" id="IPR001965">
    <property type="entry name" value="Znf_PHD"/>
</dbReference>
<feature type="compositionally biased region" description="Basic and acidic residues" evidence="4">
    <location>
        <begin position="470"/>
        <end position="481"/>
    </location>
</feature>
<organism evidence="6 7">
    <name type="scientific">Aspergillus tanneri</name>
    <dbReference type="NCBI Taxonomy" id="1220188"/>
    <lineage>
        <taxon>Eukaryota</taxon>
        <taxon>Fungi</taxon>
        <taxon>Dikarya</taxon>
        <taxon>Ascomycota</taxon>
        <taxon>Pezizomycotina</taxon>
        <taxon>Eurotiomycetes</taxon>
        <taxon>Eurotiomycetidae</taxon>
        <taxon>Eurotiales</taxon>
        <taxon>Aspergillaceae</taxon>
        <taxon>Aspergillus</taxon>
        <taxon>Aspergillus subgen. Circumdati</taxon>
    </lineage>
</organism>
<dbReference type="PANTHER" id="PTHR47793:SF1">
    <property type="entry name" value="HISTONE DEACETYLASE COMPLEX SUBUNIT CTI6"/>
    <property type="match status" value="1"/>
</dbReference>